<dbReference type="RefSeq" id="WP_248940448.1">
    <property type="nucleotide sequence ID" value="NZ_JAKIKS010000041.1"/>
</dbReference>
<feature type="transmembrane region" description="Helical" evidence="1">
    <location>
        <begin position="128"/>
        <end position="151"/>
    </location>
</feature>
<evidence type="ECO:0000256" key="1">
    <source>
        <dbReference type="SAM" id="Phobius"/>
    </source>
</evidence>
<dbReference type="EMBL" id="JAKIKS010000041">
    <property type="protein sequence ID" value="MCL1125155.1"/>
    <property type="molecule type" value="Genomic_DNA"/>
</dbReference>
<proteinExistence type="predicted"/>
<dbReference type="Proteomes" id="UP001203423">
    <property type="component" value="Unassembled WGS sequence"/>
</dbReference>
<evidence type="ECO:0000313" key="2">
    <source>
        <dbReference type="EMBL" id="MCL1125155.1"/>
    </source>
</evidence>
<feature type="transmembrane region" description="Helical" evidence="1">
    <location>
        <begin position="172"/>
        <end position="194"/>
    </location>
</feature>
<protein>
    <recommendedName>
        <fullName evidence="4">ABC transporter permease</fullName>
    </recommendedName>
</protein>
<keyword evidence="1" id="KW-0812">Transmembrane</keyword>
<keyword evidence="1" id="KW-0472">Membrane</keyword>
<accession>A0ABT0LCW0</accession>
<feature type="transmembrane region" description="Helical" evidence="1">
    <location>
        <begin position="206"/>
        <end position="227"/>
    </location>
</feature>
<feature type="transmembrane region" description="Helical" evidence="1">
    <location>
        <begin position="59"/>
        <end position="79"/>
    </location>
</feature>
<evidence type="ECO:0000313" key="3">
    <source>
        <dbReference type="Proteomes" id="UP001203423"/>
    </source>
</evidence>
<organism evidence="2 3">
    <name type="scientific">Shewanella surugensis</name>
    <dbReference type="NCBI Taxonomy" id="212020"/>
    <lineage>
        <taxon>Bacteria</taxon>
        <taxon>Pseudomonadati</taxon>
        <taxon>Pseudomonadota</taxon>
        <taxon>Gammaproteobacteria</taxon>
        <taxon>Alteromonadales</taxon>
        <taxon>Shewanellaceae</taxon>
        <taxon>Shewanella</taxon>
    </lineage>
</organism>
<keyword evidence="1" id="KW-1133">Transmembrane helix</keyword>
<comment type="caution">
    <text evidence="2">The sequence shown here is derived from an EMBL/GenBank/DDBJ whole genome shotgun (WGS) entry which is preliminary data.</text>
</comment>
<evidence type="ECO:0008006" key="4">
    <source>
        <dbReference type="Google" id="ProtNLM"/>
    </source>
</evidence>
<feature type="transmembrane region" description="Helical" evidence="1">
    <location>
        <begin position="21"/>
        <end position="39"/>
    </location>
</feature>
<sequence>MSLSAILNQALNFFRNNISQLATLTIPILLIQVGLQMWLSLEITSADVKDPQFNASHMIVMMVLLLLFSLLIAALTLFLELRSLGHNPSNGLVLKTSLNFVPGLLLAGVFSGLAILGPFFILVAIAPILGVVGLAASFYLFSRLAFVNFMVVVERLTPMEAIKRSFAFSGPIVYKTMMIVSLYIPLLILGGGLAKLTESLGLPVQYLMDVIVAFIGLFINVALFRLYMVSREQTDESQNISKKDE</sequence>
<name>A0ABT0LCW0_9GAMM</name>
<gene>
    <name evidence="2" type="ORF">L2764_11890</name>
</gene>
<feature type="transmembrane region" description="Helical" evidence="1">
    <location>
        <begin position="100"/>
        <end position="122"/>
    </location>
</feature>
<keyword evidence="3" id="KW-1185">Reference proteome</keyword>
<reference evidence="2 3" key="1">
    <citation type="submission" date="2022-01" db="EMBL/GenBank/DDBJ databases">
        <title>Whole genome-based taxonomy of the Shewanellaceae.</title>
        <authorList>
            <person name="Martin-Rodriguez A.J."/>
        </authorList>
    </citation>
    <scope>NUCLEOTIDE SEQUENCE [LARGE SCALE GENOMIC DNA]</scope>
    <source>
        <strain evidence="2 3">DSM 17177</strain>
    </source>
</reference>